<evidence type="ECO:0000256" key="1">
    <source>
        <dbReference type="PROSITE-ProRule" id="PRU00339"/>
    </source>
</evidence>
<comment type="caution">
    <text evidence="2">The sequence shown here is derived from an EMBL/GenBank/DDBJ whole genome shotgun (WGS) entry which is preliminary data.</text>
</comment>
<keyword evidence="1" id="KW-0802">TPR repeat</keyword>
<proteinExistence type="predicted"/>
<dbReference type="InterPro" id="IPR019734">
    <property type="entry name" value="TPR_rpt"/>
</dbReference>
<organism evidence="2 3">
    <name type="scientific">Mytilus edulis</name>
    <name type="common">Blue mussel</name>
    <dbReference type="NCBI Taxonomy" id="6550"/>
    <lineage>
        <taxon>Eukaryota</taxon>
        <taxon>Metazoa</taxon>
        <taxon>Spiralia</taxon>
        <taxon>Lophotrochozoa</taxon>
        <taxon>Mollusca</taxon>
        <taxon>Bivalvia</taxon>
        <taxon>Autobranchia</taxon>
        <taxon>Pteriomorphia</taxon>
        <taxon>Mytilida</taxon>
        <taxon>Mytiloidea</taxon>
        <taxon>Mytilidae</taxon>
        <taxon>Mytilinae</taxon>
        <taxon>Mytilus</taxon>
    </lineage>
</organism>
<dbReference type="AlphaFoldDB" id="A0A8S3PPP3"/>
<dbReference type="InterPro" id="IPR043519">
    <property type="entry name" value="NT_sf"/>
</dbReference>
<dbReference type="SUPFAM" id="SSF48452">
    <property type="entry name" value="TPR-like"/>
    <property type="match status" value="1"/>
</dbReference>
<evidence type="ECO:0000313" key="2">
    <source>
        <dbReference type="EMBL" id="CAG2185799.1"/>
    </source>
</evidence>
<dbReference type="PROSITE" id="PS50005">
    <property type="entry name" value="TPR"/>
    <property type="match status" value="1"/>
</dbReference>
<reference evidence="2" key="1">
    <citation type="submission" date="2021-03" db="EMBL/GenBank/DDBJ databases">
        <authorList>
            <person name="Bekaert M."/>
        </authorList>
    </citation>
    <scope>NUCLEOTIDE SEQUENCE</scope>
</reference>
<dbReference type="EMBL" id="CAJPWZ010000099">
    <property type="protein sequence ID" value="CAG2185799.1"/>
    <property type="molecule type" value="Genomic_DNA"/>
</dbReference>
<name>A0A8S3PPP3_MYTED</name>
<dbReference type="InterPro" id="IPR011990">
    <property type="entry name" value="TPR-like_helical_dom_sf"/>
</dbReference>
<protein>
    <submittedName>
        <fullName evidence="2">Uncharacterized protein</fullName>
    </submittedName>
</protein>
<accession>A0A8S3PPP3</accession>
<gene>
    <name evidence="2" type="ORF">MEDL_1373</name>
</gene>
<dbReference type="SUPFAM" id="SSF81301">
    <property type="entry name" value="Nucleotidyltransferase"/>
    <property type="match status" value="1"/>
</dbReference>
<sequence>MSICLYNSLCHNIVGSAEYVRLIRLINAFKDRITSNTLHKTCITSGSFGEGLELKGSDLDIMVTDPGKEVIEQMIKHQDYHSDKTYYLVETNDIKPGFAYLRLLNENTKIAYLHLLTFLCHKQMNNTRNYQESLGDLRLTIEEDYFMSDFYLKAAAFDCLGVAFQIIGDTEAAREAFVKSTEIFPDQLINRSFQRLAIPK</sequence>
<dbReference type="Proteomes" id="UP000683360">
    <property type="component" value="Unassembled WGS sequence"/>
</dbReference>
<evidence type="ECO:0000313" key="3">
    <source>
        <dbReference type="Proteomes" id="UP000683360"/>
    </source>
</evidence>
<feature type="repeat" description="TPR" evidence="1">
    <location>
        <begin position="154"/>
        <end position="187"/>
    </location>
</feature>
<keyword evidence="3" id="KW-1185">Reference proteome</keyword>